<sequence>MSYVTYHIPANYTDAGRLFGLFPIRNTVEAAIIAAPTLFFCFRLLPFALTTNIVITMALVVPSAGFALIGLGDDSLSRFLINWWRWNRGRKIITFRGTPPESKKRGRAV</sequence>
<keyword evidence="1" id="KW-0812">Transmembrane</keyword>
<evidence type="ECO:0000313" key="3">
    <source>
        <dbReference type="Proteomes" id="UP000446348"/>
    </source>
</evidence>
<dbReference type="OrthoDB" id="1857474at2"/>
<evidence type="ECO:0008006" key="4">
    <source>
        <dbReference type="Google" id="ProtNLM"/>
    </source>
</evidence>
<name>A0A845RHV5_9FIRM</name>
<evidence type="ECO:0000313" key="2">
    <source>
        <dbReference type="EMBL" id="NBI78508.1"/>
    </source>
</evidence>
<accession>A0A845RHV5</accession>
<comment type="caution">
    <text evidence="2">The sequence shown here is derived from an EMBL/GenBank/DDBJ whole genome shotgun (WGS) entry which is preliminary data.</text>
</comment>
<feature type="transmembrane region" description="Helical" evidence="1">
    <location>
        <begin position="51"/>
        <end position="71"/>
    </location>
</feature>
<dbReference type="EMBL" id="QXWZ01000008">
    <property type="protein sequence ID" value="NBI78508.1"/>
    <property type="molecule type" value="Genomic_DNA"/>
</dbReference>
<dbReference type="AlphaFoldDB" id="A0A845RHV5"/>
<gene>
    <name evidence="2" type="ORF">D3Z39_06445</name>
</gene>
<dbReference type="Proteomes" id="UP000446348">
    <property type="component" value="Unassembled WGS sequence"/>
</dbReference>
<proteinExistence type="predicted"/>
<reference evidence="2 3" key="1">
    <citation type="submission" date="2018-08" db="EMBL/GenBank/DDBJ databases">
        <title>Murine metabolic-syndrome-specific gut microbial biobank.</title>
        <authorList>
            <person name="Liu C."/>
        </authorList>
    </citation>
    <scope>NUCLEOTIDE SEQUENCE [LARGE SCALE GENOMIC DNA]</scope>
    <source>
        <strain evidence="2 3">X69</strain>
    </source>
</reference>
<keyword evidence="1" id="KW-0472">Membrane</keyword>
<dbReference type="RefSeq" id="WP_160209358.1">
    <property type="nucleotide sequence ID" value="NZ_QXWZ01000008.1"/>
</dbReference>
<keyword evidence="1" id="KW-1133">Transmembrane helix</keyword>
<organism evidence="2 3">
    <name type="scientific">Anaerotruncus colihominis</name>
    <dbReference type="NCBI Taxonomy" id="169435"/>
    <lineage>
        <taxon>Bacteria</taxon>
        <taxon>Bacillati</taxon>
        <taxon>Bacillota</taxon>
        <taxon>Clostridia</taxon>
        <taxon>Eubacteriales</taxon>
        <taxon>Oscillospiraceae</taxon>
        <taxon>Anaerotruncus</taxon>
    </lineage>
</organism>
<protein>
    <recommendedName>
        <fullName evidence="4">PrgI family protein</fullName>
    </recommendedName>
</protein>
<feature type="transmembrane region" description="Helical" evidence="1">
    <location>
        <begin position="27"/>
        <end position="45"/>
    </location>
</feature>
<evidence type="ECO:0000256" key="1">
    <source>
        <dbReference type="SAM" id="Phobius"/>
    </source>
</evidence>